<evidence type="ECO:0000313" key="2">
    <source>
        <dbReference type="EMBL" id="MBK1666515.1"/>
    </source>
</evidence>
<keyword evidence="3" id="KW-1185">Reference proteome</keyword>
<reference evidence="2 3" key="1">
    <citation type="journal article" date="2020" name="Microorganisms">
        <title>Osmotic Adaptation and Compatible Solute Biosynthesis of Phototrophic Bacteria as Revealed from Genome Analyses.</title>
        <authorList>
            <person name="Imhoff J.F."/>
            <person name="Rahn T."/>
            <person name="Kunzel S."/>
            <person name="Keller A."/>
            <person name="Neulinger S.C."/>
        </authorList>
    </citation>
    <scope>NUCLEOTIDE SEQUENCE [LARGE SCALE GENOMIC DNA]</scope>
    <source>
        <strain evidence="2 3">DSM 9895</strain>
    </source>
</reference>
<dbReference type="SMART" id="SM00974">
    <property type="entry name" value="T5orf172"/>
    <property type="match status" value="1"/>
</dbReference>
<organism evidence="2 3">
    <name type="scientific">Rhodovibrio sodomensis</name>
    <dbReference type="NCBI Taxonomy" id="1088"/>
    <lineage>
        <taxon>Bacteria</taxon>
        <taxon>Pseudomonadati</taxon>
        <taxon>Pseudomonadota</taxon>
        <taxon>Alphaproteobacteria</taxon>
        <taxon>Rhodospirillales</taxon>
        <taxon>Rhodovibrionaceae</taxon>
        <taxon>Rhodovibrio</taxon>
    </lineage>
</organism>
<gene>
    <name evidence="2" type="ORF">CKO28_00475</name>
</gene>
<evidence type="ECO:0000259" key="1">
    <source>
        <dbReference type="SMART" id="SM00974"/>
    </source>
</evidence>
<dbReference type="Pfam" id="PF10544">
    <property type="entry name" value="T5orf172"/>
    <property type="match status" value="1"/>
</dbReference>
<protein>
    <recommendedName>
        <fullName evidence="1">Bacteriophage T5 Orf172 DNA-binding domain-containing protein</fullName>
    </recommendedName>
</protein>
<accession>A0ABS1DAR0</accession>
<evidence type="ECO:0000313" key="3">
    <source>
        <dbReference type="Proteomes" id="UP001296873"/>
    </source>
</evidence>
<dbReference type="Proteomes" id="UP001296873">
    <property type="component" value="Unassembled WGS sequence"/>
</dbReference>
<proteinExistence type="predicted"/>
<dbReference type="EMBL" id="NRRL01000001">
    <property type="protein sequence ID" value="MBK1666515.1"/>
    <property type="molecule type" value="Genomic_DNA"/>
</dbReference>
<sequence>MGLLARVEMRSDTQDGIVYILSNQAMPGLIKIGRTGTGRLRQRVSELFTTGVPLPFNVEFAARVSDAWATERRLHQEFGGQQVAARREWFWLDPERARAALEPDSLEDMTPQLLADSAEFPIELIDAAARPGGRRSSMDFFAMGLRPGDRLIEIDSGRSAYVEDRRRVYFEGQHGRYLNDIYRELHGTRRKNRWRTEDGYRVWNLFYQVQHGDRPPPWPERRQASSETGT</sequence>
<comment type="caution">
    <text evidence="2">The sequence shown here is derived from an EMBL/GenBank/DDBJ whole genome shotgun (WGS) entry which is preliminary data.</text>
</comment>
<name>A0ABS1DAR0_9PROT</name>
<feature type="domain" description="Bacteriophage T5 Orf172 DNA-binding" evidence="1">
    <location>
        <begin position="24"/>
        <end position="104"/>
    </location>
</feature>
<dbReference type="InterPro" id="IPR018306">
    <property type="entry name" value="Phage_T5_Orf172_DNA-bd"/>
</dbReference>